<dbReference type="GeneID" id="24437557"/>
<accession>W7X1D3</accession>
<keyword evidence="1" id="KW-0472">Membrane</keyword>
<name>W7X1D3_TETTS</name>
<gene>
    <name evidence="2" type="ORF">TTHERM_000151289</name>
</gene>
<feature type="transmembrane region" description="Helical" evidence="1">
    <location>
        <begin position="20"/>
        <end position="48"/>
    </location>
</feature>
<evidence type="ECO:0000313" key="2">
    <source>
        <dbReference type="EMBL" id="EWS73040.1"/>
    </source>
</evidence>
<sequence>MHHKQFQFFGYHYHFQHNSLYILAVSSPELFFCSVFLFAFMSWLLNLIEKDFTHSKLQAFICESHTVNESNSAFSLLSQFLLPIFPCLILRQLKTLDKFHTLFISYEEISSYLSYFPNCAILYYSLLFFTRHSKKLLAQLDISYQALPSYDQRFILFYLEEKISTTLVQLNF</sequence>
<reference evidence="3" key="1">
    <citation type="journal article" date="2006" name="PLoS Biol.">
        <title>Macronuclear genome sequence of the ciliate Tetrahymena thermophila, a model eukaryote.</title>
        <authorList>
            <person name="Eisen J.A."/>
            <person name="Coyne R.S."/>
            <person name="Wu M."/>
            <person name="Wu D."/>
            <person name="Thiagarajan M."/>
            <person name="Wortman J.R."/>
            <person name="Badger J.H."/>
            <person name="Ren Q."/>
            <person name="Amedeo P."/>
            <person name="Jones K.M."/>
            <person name="Tallon L.J."/>
            <person name="Delcher A.L."/>
            <person name="Salzberg S.L."/>
            <person name="Silva J.C."/>
            <person name="Haas B.J."/>
            <person name="Majoros W.H."/>
            <person name="Farzad M."/>
            <person name="Carlton J.M."/>
            <person name="Smith R.K. Jr."/>
            <person name="Garg J."/>
            <person name="Pearlman R.E."/>
            <person name="Karrer K.M."/>
            <person name="Sun L."/>
            <person name="Manning G."/>
            <person name="Elde N.C."/>
            <person name="Turkewitz A.P."/>
            <person name="Asai D.J."/>
            <person name="Wilkes D.E."/>
            <person name="Wang Y."/>
            <person name="Cai H."/>
            <person name="Collins K."/>
            <person name="Stewart B.A."/>
            <person name="Lee S.R."/>
            <person name="Wilamowska K."/>
            <person name="Weinberg Z."/>
            <person name="Ruzzo W.L."/>
            <person name="Wloga D."/>
            <person name="Gaertig J."/>
            <person name="Frankel J."/>
            <person name="Tsao C.-C."/>
            <person name="Gorovsky M.A."/>
            <person name="Keeling P.J."/>
            <person name="Waller R.F."/>
            <person name="Patron N.J."/>
            <person name="Cherry J.M."/>
            <person name="Stover N.A."/>
            <person name="Krieger C.J."/>
            <person name="del Toro C."/>
            <person name="Ryder H.F."/>
            <person name="Williamson S.C."/>
            <person name="Barbeau R.A."/>
            <person name="Hamilton E.P."/>
            <person name="Orias E."/>
        </authorList>
    </citation>
    <scope>NUCLEOTIDE SEQUENCE [LARGE SCALE GENOMIC DNA]</scope>
    <source>
        <strain evidence="3">SB210</strain>
    </source>
</reference>
<keyword evidence="1" id="KW-1133">Transmembrane helix</keyword>
<dbReference type="KEGG" id="tet:TTHERM_000151289"/>
<keyword evidence="3" id="KW-1185">Reference proteome</keyword>
<proteinExistence type="predicted"/>
<dbReference type="Proteomes" id="UP000009168">
    <property type="component" value="Unassembled WGS sequence"/>
</dbReference>
<organism evidence="2 3">
    <name type="scientific">Tetrahymena thermophila (strain SB210)</name>
    <dbReference type="NCBI Taxonomy" id="312017"/>
    <lineage>
        <taxon>Eukaryota</taxon>
        <taxon>Sar</taxon>
        <taxon>Alveolata</taxon>
        <taxon>Ciliophora</taxon>
        <taxon>Intramacronucleata</taxon>
        <taxon>Oligohymenophorea</taxon>
        <taxon>Hymenostomatida</taxon>
        <taxon>Tetrahymenina</taxon>
        <taxon>Tetrahymenidae</taxon>
        <taxon>Tetrahymena</taxon>
    </lineage>
</organism>
<dbReference type="InParanoid" id="W7X1D3"/>
<keyword evidence="1 2" id="KW-0812">Transmembrane</keyword>
<protein>
    <submittedName>
        <fullName evidence="2">Transmembrane protein, putative</fullName>
    </submittedName>
</protein>
<dbReference type="AlphaFoldDB" id="W7X1D3"/>
<feature type="transmembrane region" description="Helical" evidence="1">
    <location>
        <begin position="112"/>
        <end position="130"/>
    </location>
</feature>
<dbReference type="EMBL" id="GG662603">
    <property type="protein sequence ID" value="EWS73040.1"/>
    <property type="molecule type" value="Genomic_DNA"/>
</dbReference>
<evidence type="ECO:0000256" key="1">
    <source>
        <dbReference type="SAM" id="Phobius"/>
    </source>
</evidence>
<dbReference type="RefSeq" id="XP_012654437.1">
    <property type="nucleotide sequence ID" value="XM_012798983.1"/>
</dbReference>
<evidence type="ECO:0000313" key="3">
    <source>
        <dbReference type="Proteomes" id="UP000009168"/>
    </source>
</evidence>